<name>A0A2S6H9E3_9GAMM</name>
<dbReference type="NCBIfam" id="TIGR02136">
    <property type="entry name" value="ptsS_2"/>
    <property type="match status" value="1"/>
</dbReference>
<feature type="chain" id="PRO_5027156025" description="Phosphate-binding protein" evidence="4">
    <location>
        <begin position="30"/>
        <end position="328"/>
    </location>
</feature>
<dbReference type="CDD" id="cd13566">
    <property type="entry name" value="PBP2_phosphate"/>
    <property type="match status" value="1"/>
</dbReference>
<dbReference type="GO" id="GO:0006817">
    <property type="term" value="P:phosphate ion transport"/>
    <property type="evidence" value="ECO:0007669"/>
    <property type="project" value="UniProtKB-UniRule"/>
</dbReference>
<evidence type="ECO:0000256" key="1">
    <source>
        <dbReference type="ARBA" id="ARBA00008725"/>
    </source>
</evidence>
<proteinExistence type="inferred from homology"/>
<dbReference type="GO" id="GO:0005576">
    <property type="term" value="C:extracellular region"/>
    <property type="evidence" value="ECO:0007669"/>
    <property type="project" value="UniProtKB-SubCell"/>
</dbReference>
<keyword evidence="4" id="KW-0964">Secreted</keyword>
<dbReference type="Proteomes" id="UP000240010">
    <property type="component" value="Unassembled WGS sequence"/>
</dbReference>
<dbReference type="GO" id="GO:0042301">
    <property type="term" value="F:phosphate ion binding"/>
    <property type="evidence" value="ECO:0007669"/>
    <property type="project" value="UniProtKB-UniRule"/>
</dbReference>
<evidence type="ECO:0000313" key="8">
    <source>
        <dbReference type="Proteomes" id="UP000240010"/>
    </source>
</evidence>
<evidence type="ECO:0000259" key="6">
    <source>
        <dbReference type="Pfam" id="PF12849"/>
    </source>
</evidence>
<keyword evidence="4" id="KW-0592">Phosphate transport</keyword>
<protein>
    <recommendedName>
        <fullName evidence="4">Phosphate-binding protein</fullName>
    </recommendedName>
</protein>
<comment type="caution">
    <text evidence="7">The sequence shown here is derived from an EMBL/GenBank/DDBJ whole genome shotgun (WGS) entry which is preliminary data.</text>
</comment>
<dbReference type="PANTHER" id="PTHR30570">
    <property type="entry name" value="PERIPLASMIC PHOSPHATE BINDING COMPONENT OF PHOSPHATE ABC TRANSPORTER"/>
    <property type="match status" value="1"/>
</dbReference>
<feature type="region of interest" description="Disordered" evidence="5">
    <location>
        <begin position="84"/>
        <end position="103"/>
    </location>
</feature>
<dbReference type="SUPFAM" id="SSF53850">
    <property type="entry name" value="Periplasmic binding protein-like II"/>
    <property type="match status" value="1"/>
</dbReference>
<evidence type="ECO:0000256" key="3">
    <source>
        <dbReference type="ARBA" id="ARBA00022729"/>
    </source>
</evidence>
<keyword evidence="4" id="KW-0574">Periplasm</keyword>
<dbReference type="InterPro" id="IPR011862">
    <property type="entry name" value="Phos-bd"/>
</dbReference>
<comment type="subcellular location">
    <subcellularLocation>
        <location evidence="4">Periplasm</location>
    </subcellularLocation>
    <subcellularLocation>
        <location evidence="4">Secreted</location>
    </subcellularLocation>
</comment>
<reference evidence="7 8" key="1">
    <citation type="submission" date="2018-02" db="EMBL/GenBank/DDBJ databases">
        <title>Subsurface microbial communities from deep shales in Ohio and West Virginia, USA.</title>
        <authorList>
            <person name="Wrighton K."/>
        </authorList>
    </citation>
    <scope>NUCLEOTIDE SEQUENCE [LARGE SCALE GENOMIC DNA]</scope>
    <source>
        <strain evidence="7 8">OWC-DMM</strain>
    </source>
</reference>
<feature type="compositionally biased region" description="Polar residues" evidence="5">
    <location>
        <begin position="84"/>
        <end position="100"/>
    </location>
</feature>
<dbReference type="Pfam" id="PF12849">
    <property type="entry name" value="PBP_like_2"/>
    <property type="match status" value="1"/>
</dbReference>
<dbReference type="InterPro" id="IPR024370">
    <property type="entry name" value="PBP_domain"/>
</dbReference>
<feature type="signal peptide" evidence="4">
    <location>
        <begin position="1"/>
        <end position="29"/>
    </location>
</feature>
<evidence type="ECO:0000256" key="2">
    <source>
        <dbReference type="ARBA" id="ARBA00022448"/>
    </source>
</evidence>
<comment type="function">
    <text evidence="4">Involved in the system for phosphate transport across the cytoplasmic membrane.</text>
</comment>
<dbReference type="InterPro" id="IPR050811">
    <property type="entry name" value="Phosphate_ABC_transporter"/>
</dbReference>
<organism evidence="7 8">
    <name type="scientific">Methylobacter tundripaludum</name>
    <dbReference type="NCBI Taxonomy" id="173365"/>
    <lineage>
        <taxon>Bacteria</taxon>
        <taxon>Pseudomonadati</taxon>
        <taxon>Pseudomonadota</taxon>
        <taxon>Gammaproteobacteria</taxon>
        <taxon>Methylococcales</taxon>
        <taxon>Methylococcaceae</taxon>
        <taxon>Methylobacter</taxon>
    </lineage>
</organism>
<gene>
    <name evidence="7" type="ORF">B0F87_1118</name>
</gene>
<comment type="similarity">
    <text evidence="1 4">Belongs to the PstS family.</text>
</comment>
<evidence type="ECO:0000313" key="7">
    <source>
        <dbReference type="EMBL" id="PPK74078.1"/>
    </source>
</evidence>
<accession>A0A2S6H9E3</accession>
<dbReference type="GO" id="GO:0007155">
    <property type="term" value="P:cell adhesion"/>
    <property type="evidence" value="ECO:0007669"/>
    <property type="project" value="UniProtKB-UniRule"/>
</dbReference>
<dbReference type="EMBL" id="PTIZ01000011">
    <property type="protein sequence ID" value="PPK74078.1"/>
    <property type="molecule type" value="Genomic_DNA"/>
</dbReference>
<evidence type="ECO:0000256" key="4">
    <source>
        <dbReference type="RuleBase" id="RU367119"/>
    </source>
</evidence>
<dbReference type="PANTHER" id="PTHR30570:SF6">
    <property type="entry name" value="PHOSPHATE-BINDING PROTEIN PSTS"/>
    <property type="match status" value="1"/>
</dbReference>
<dbReference type="AlphaFoldDB" id="A0A2S6H9E3"/>
<keyword evidence="2 4" id="KW-0813">Transport</keyword>
<dbReference type="GO" id="GO:0042597">
    <property type="term" value="C:periplasmic space"/>
    <property type="evidence" value="ECO:0007669"/>
    <property type="project" value="UniProtKB-SubCell"/>
</dbReference>
<evidence type="ECO:0000256" key="5">
    <source>
        <dbReference type="SAM" id="MobiDB-lite"/>
    </source>
</evidence>
<keyword evidence="3 4" id="KW-0732">Signal</keyword>
<dbReference type="Gene3D" id="3.40.190.10">
    <property type="entry name" value="Periplasmic binding protein-like II"/>
    <property type="match status" value="2"/>
</dbReference>
<sequence>MMKLSFKTKSLVTAMGFGITALVSGVAGAVQTVDAGIPEYQKASGISGNLSSVGSDTLANLMTLWAEEFNRAYPNVNIQIQAAGSSTAPPALTEGTSNLGPMSREMKDDELEAFEDKYGYKPTAIPVAVDALAVLVNKDNPVKGLTMEQVDAIFSSTNKCGGEKSIESWGDAGVAAWGSKSIQLYGRNSVSGTYGYFKEHALCKGDFKNNVNEQPGSASVVQSVTSSVNGIGYSGMGYTTSGVKMVPLAKKGSKTFVEATPENAIAGTYPLTRYLYIYVNKKPNQPLAPLDNEFIKMVLSKTGQQVVIKDGYIPLPAKVVDKVLATLK</sequence>
<feature type="domain" description="PBP" evidence="6">
    <location>
        <begin position="46"/>
        <end position="301"/>
    </location>
</feature>